<dbReference type="InterPro" id="IPR002686">
    <property type="entry name" value="Transposase_17"/>
</dbReference>
<reference evidence="2 3" key="1">
    <citation type="submission" date="2020-02" db="EMBL/GenBank/DDBJ databases">
        <title>Aliifodinibius halophilus 2W32, complete genome.</title>
        <authorList>
            <person name="Li Y."/>
            <person name="Wu S."/>
        </authorList>
    </citation>
    <scope>NUCLEOTIDE SEQUENCE [LARGE SCALE GENOMIC DNA]</scope>
    <source>
        <strain evidence="2 3">2W32</strain>
    </source>
</reference>
<accession>A0A6M1SZ81</accession>
<sequence length="178" mass="21384">MARTSYKVYETQYPYFITISIVDWLPVFSITDAAEIILESLAFHQNKRGLTLYAYVIMENHMHLIAQSDQLQKNIRTFKSYTARRIIDFLKKEGHGFYLSKLKENKLSHHRDCEYQFWQEGYHPKQIMDDAMMQQKMEYIHYNPVKRGYVTKPEYWRYSSAQNYVLSEGLISITKIRE</sequence>
<dbReference type="Proteomes" id="UP000479132">
    <property type="component" value="Unassembled WGS sequence"/>
</dbReference>
<gene>
    <name evidence="2" type="ORF">G3569_01270</name>
</gene>
<dbReference type="GO" id="GO:0043565">
    <property type="term" value="F:sequence-specific DNA binding"/>
    <property type="evidence" value="ECO:0007669"/>
    <property type="project" value="TreeGrafter"/>
</dbReference>
<dbReference type="GO" id="GO:0006313">
    <property type="term" value="P:DNA transposition"/>
    <property type="evidence" value="ECO:0007669"/>
    <property type="project" value="InterPro"/>
</dbReference>
<organism evidence="2 3">
    <name type="scientific">Fodinibius halophilus</name>
    <dbReference type="NCBI Taxonomy" id="1736908"/>
    <lineage>
        <taxon>Bacteria</taxon>
        <taxon>Pseudomonadati</taxon>
        <taxon>Balneolota</taxon>
        <taxon>Balneolia</taxon>
        <taxon>Balneolales</taxon>
        <taxon>Balneolaceae</taxon>
        <taxon>Fodinibius</taxon>
    </lineage>
</organism>
<dbReference type="PANTHER" id="PTHR36966">
    <property type="entry name" value="REP-ASSOCIATED TYROSINE TRANSPOSASE"/>
    <property type="match status" value="1"/>
</dbReference>
<keyword evidence="3" id="KW-1185">Reference proteome</keyword>
<dbReference type="NCBIfam" id="NF047646">
    <property type="entry name" value="REP_Tyr_transpos"/>
    <property type="match status" value="1"/>
</dbReference>
<dbReference type="Gene3D" id="3.30.70.1290">
    <property type="entry name" value="Transposase IS200-like"/>
    <property type="match status" value="1"/>
</dbReference>
<dbReference type="InterPro" id="IPR036515">
    <property type="entry name" value="Transposase_17_sf"/>
</dbReference>
<evidence type="ECO:0000313" key="2">
    <source>
        <dbReference type="EMBL" id="NGP86967.1"/>
    </source>
</evidence>
<evidence type="ECO:0000313" key="3">
    <source>
        <dbReference type="Proteomes" id="UP000479132"/>
    </source>
</evidence>
<proteinExistence type="predicted"/>
<evidence type="ECO:0000259" key="1">
    <source>
        <dbReference type="SMART" id="SM01321"/>
    </source>
</evidence>
<feature type="domain" description="Transposase IS200-like" evidence="1">
    <location>
        <begin position="10"/>
        <end position="143"/>
    </location>
</feature>
<comment type="caution">
    <text evidence="2">The sequence shown here is derived from an EMBL/GenBank/DDBJ whole genome shotgun (WGS) entry which is preliminary data.</text>
</comment>
<dbReference type="AlphaFoldDB" id="A0A6M1SZ81"/>
<protein>
    <submittedName>
        <fullName evidence="2">Transposase</fullName>
    </submittedName>
</protein>
<dbReference type="PANTHER" id="PTHR36966:SF1">
    <property type="entry name" value="REP-ASSOCIATED TYROSINE TRANSPOSASE"/>
    <property type="match status" value="1"/>
</dbReference>
<name>A0A6M1SZ81_9BACT</name>
<dbReference type="GO" id="GO:0004803">
    <property type="term" value="F:transposase activity"/>
    <property type="evidence" value="ECO:0007669"/>
    <property type="project" value="InterPro"/>
</dbReference>
<dbReference type="RefSeq" id="WP_165265269.1">
    <property type="nucleotide sequence ID" value="NZ_JAALLS010000001.1"/>
</dbReference>
<dbReference type="SMART" id="SM01321">
    <property type="entry name" value="Y1_Tnp"/>
    <property type="match status" value="1"/>
</dbReference>
<dbReference type="SUPFAM" id="SSF143422">
    <property type="entry name" value="Transposase IS200-like"/>
    <property type="match status" value="1"/>
</dbReference>
<dbReference type="InterPro" id="IPR052715">
    <property type="entry name" value="RAYT_transposase"/>
</dbReference>
<dbReference type="EMBL" id="JAALLS010000001">
    <property type="protein sequence ID" value="NGP86967.1"/>
    <property type="molecule type" value="Genomic_DNA"/>
</dbReference>